<dbReference type="Pfam" id="PF21088">
    <property type="entry name" value="MS_channel_1st"/>
    <property type="match status" value="1"/>
</dbReference>
<dbReference type="AlphaFoldDB" id="K2KSD0"/>
<evidence type="ECO:0000259" key="8">
    <source>
        <dbReference type="Pfam" id="PF00924"/>
    </source>
</evidence>
<evidence type="ECO:0000256" key="7">
    <source>
        <dbReference type="RuleBase" id="RU369025"/>
    </source>
</evidence>
<dbReference type="OrthoDB" id="9809206at2"/>
<dbReference type="InterPro" id="IPR049142">
    <property type="entry name" value="MS_channel_1st"/>
</dbReference>
<comment type="caution">
    <text evidence="10">The sequence shown here is derived from an EMBL/GenBank/DDBJ whole genome shotgun (WGS) entry which is preliminary data.</text>
</comment>
<comment type="subunit">
    <text evidence="7">Homoheptamer.</text>
</comment>
<keyword evidence="7" id="KW-0406">Ion transport</keyword>
<evidence type="ECO:0000256" key="6">
    <source>
        <dbReference type="ARBA" id="ARBA00023136"/>
    </source>
</evidence>
<protein>
    <recommendedName>
        <fullName evidence="7">Small-conductance mechanosensitive channel</fullName>
    </recommendedName>
</protein>
<dbReference type="InterPro" id="IPR023408">
    <property type="entry name" value="MscS_beta-dom_sf"/>
</dbReference>
<sequence>MISAVDVVDQVVDSVSRADSWTWMKACGWIIAGLLLRSILLSAMRRYMDSQANTHKNILYQRAVSYGIIFIFSLTALSELGFESKILLGAAGILSVAIGFASQTSASNLISGLFLLSERSLKIGDVIRIDGIRGEIIAIDWLSIKLRTFDNLYVRVPNESLIKGNVVNYSKFAIRRVDLYLNFAPTTELAQVHELLMQLAASQRDVLREPEPQFFRNGISLVGVETQFSVWVRSIDFFESKARLIDAVLAILREHQINIVQTQVALPQESSTTRIPYP</sequence>
<keyword evidence="7" id="KW-0407">Ion channel</keyword>
<dbReference type="SUPFAM" id="SSF82689">
    <property type="entry name" value="Mechanosensitive channel protein MscS (YggB), C-terminal domain"/>
    <property type="match status" value="1"/>
</dbReference>
<dbReference type="SUPFAM" id="SSF82861">
    <property type="entry name" value="Mechanosensitive channel protein MscS (YggB), transmembrane region"/>
    <property type="match status" value="1"/>
</dbReference>
<proteinExistence type="inferred from homology"/>
<evidence type="ECO:0000256" key="3">
    <source>
        <dbReference type="ARBA" id="ARBA00022475"/>
    </source>
</evidence>
<dbReference type="PANTHER" id="PTHR30221">
    <property type="entry name" value="SMALL-CONDUCTANCE MECHANOSENSITIVE CHANNEL"/>
    <property type="match status" value="1"/>
</dbReference>
<dbReference type="eggNOG" id="COG0668">
    <property type="taxonomic scope" value="Bacteria"/>
</dbReference>
<dbReference type="InterPro" id="IPR011014">
    <property type="entry name" value="MscS_channel_TM-2"/>
</dbReference>
<comment type="caution">
    <text evidence="7">Lacks conserved residue(s) required for the propagation of feature annotation.</text>
</comment>
<evidence type="ECO:0000256" key="2">
    <source>
        <dbReference type="ARBA" id="ARBA00008017"/>
    </source>
</evidence>
<feature type="domain" description="Mechanosensitive ion channel MscS" evidence="8">
    <location>
        <begin position="105"/>
        <end position="171"/>
    </location>
</feature>
<comment type="similarity">
    <text evidence="2 7">Belongs to the MscS (TC 1.A.23) family.</text>
</comment>
<evidence type="ECO:0000256" key="4">
    <source>
        <dbReference type="ARBA" id="ARBA00022692"/>
    </source>
</evidence>
<evidence type="ECO:0000259" key="9">
    <source>
        <dbReference type="Pfam" id="PF21088"/>
    </source>
</evidence>
<dbReference type="Gene3D" id="2.30.30.60">
    <property type="match status" value="1"/>
</dbReference>
<keyword evidence="7" id="KW-0997">Cell inner membrane</keyword>
<dbReference type="Proteomes" id="UP000014115">
    <property type="component" value="Unassembled WGS sequence"/>
</dbReference>
<dbReference type="GO" id="GO:0005886">
    <property type="term" value="C:plasma membrane"/>
    <property type="evidence" value="ECO:0007669"/>
    <property type="project" value="UniProtKB-SubCell"/>
</dbReference>
<dbReference type="Gene3D" id="1.10.287.1260">
    <property type="match status" value="1"/>
</dbReference>
<dbReference type="Pfam" id="PF00924">
    <property type="entry name" value="MS_channel_2nd"/>
    <property type="match status" value="1"/>
</dbReference>
<keyword evidence="6 7" id="KW-0472">Membrane</keyword>
<dbReference type="PATRIC" id="fig|740709.3.peg.593"/>
<comment type="subcellular location">
    <subcellularLocation>
        <location evidence="7">Cell inner membrane</location>
        <topology evidence="7">Multi-pass membrane protein</topology>
    </subcellularLocation>
    <subcellularLocation>
        <location evidence="1">Cell membrane</location>
        <topology evidence="1">Multi-pass membrane protein</topology>
    </subcellularLocation>
</comment>
<gene>
    <name evidence="10" type="ORF">A10D4_02955</name>
</gene>
<evidence type="ECO:0000313" key="10">
    <source>
        <dbReference type="EMBL" id="EKE85269.1"/>
    </source>
</evidence>
<comment type="function">
    <text evidence="7">Mechanosensitive channel that participates in the regulation of osmotic pressure changes within the cell, opening in response to stretch forces in the membrane lipid bilayer, without the need for other proteins. Contributes to normal resistance to hypoosmotic shock. Forms an ion channel of 1.0 nanosiemens conductance with a slight preference for anions.</text>
</comment>
<dbReference type="STRING" id="740709.A10D4_02955"/>
<dbReference type="InterPro" id="IPR006685">
    <property type="entry name" value="MscS_channel_2nd"/>
</dbReference>
<dbReference type="GO" id="GO:0008381">
    <property type="term" value="F:mechanosensitive monoatomic ion channel activity"/>
    <property type="evidence" value="ECO:0007669"/>
    <property type="project" value="InterPro"/>
</dbReference>
<evidence type="ECO:0000256" key="5">
    <source>
        <dbReference type="ARBA" id="ARBA00022989"/>
    </source>
</evidence>
<keyword evidence="3" id="KW-1003">Cell membrane</keyword>
<dbReference type="EMBL" id="AMRG01000003">
    <property type="protein sequence ID" value="EKE85269.1"/>
    <property type="molecule type" value="Genomic_DNA"/>
</dbReference>
<evidence type="ECO:0000313" key="11">
    <source>
        <dbReference type="Proteomes" id="UP000014115"/>
    </source>
</evidence>
<dbReference type="Gene3D" id="3.30.70.100">
    <property type="match status" value="1"/>
</dbReference>
<keyword evidence="7" id="KW-0813">Transport</keyword>
<name>K2KSD0_9GAMM</name>
<feature type="domain" description="Mechanosensitive ion channel transmembrane helices 2/3" evidence="9">
    <location>
        <begin position="64"/>
        <end position="103"/>
    </location>
</feature>
<dbReference type="PANTHER" id="PTHR30221:SF20">
    <property type="entry name" value="SMALL-CONDUCTANCE MECHANOSENSITIVE CHANNEL"/>
    <property type="match status" value="1"/>
</dbReference>
<dbReference type="InterPro" id="IPR045275">
    <property type="entry name" value="MscS_archaea/bacteria_type"/>
</dbReference>
<keyword evidence="4 7" id="KW-0812">Transmembrane</keyword>
<keyword evidence="5 7" id="KW-1133">Transmembrane helix</keyword>
<dbReference type="InterPro" id="IPR010920">
    <property type="entry name" value="LSM_dom_sf"/>
</dbReference>
<organism evidence="10 11">
    <name type="scientific">Idiomarina xiamenensis 10-D-4</name>
    <dbReference type="NCBI Taxonomy" id="740709"/>
    <lineage>
        <taxon>Bacteria</taxon>
        <taxon>Pseudomonadati</taxon>
        <taxon>Pseudomonadota</taxon>
        <taxon>Gammaproteobacteria</taxon>
        <taxon>Alteromonadales</taxon>
        <taxon>Idiomarinaceae</taxon>
        <taxon>Idiomarina</taxon>
    </lineage>
</organism>
<keyword evidence="11" id="KW-1185">Reference proteome</keyword>
<accession>K2KSD0</accession>
<reference evidence="10 11" key="1">
    <citation type="journal article" date="2012" name="J. Bacteriol.">
        <title>Genome Sequence of Idiomarina xiamenensis Type Strain 10-D-4.</title>
        <authorList>
            <person name="Lai Q."/>
            <person name="Wang L."/>
            <person name="Wang W."/>
            <person name="Shao Z."/>
        </authorList>
    </citation>
    <scope>NUCLEOTIDE SEQUENCE [LARGE SCALE GENOMIC DNA]</scope>
    <source>
        <strain evidence="10 11">10-D-4</strain>
    </source>
</reference>
<dbReference type="RefSeq" id="WP_008487628.1">
    <property type="nucleotide sequence ID" value="NZ_AMRG01000003.1"/>
</dbReference>
<dbReference type="SUPFAM" id="SSF50182">
    <property type="entry name" value="Sm-like ribonucleoproteins"/>
    <property type="match status" value="1"/>
</dbReference>
<feature type="transmembrane region" description="Helical" evidence="7">
    <location>
        <begin position="23"/>
        <end position="43"/>
    </location>
</feature>
<feature type="transmembrane region" description="Helical" evidence="7">
    <location>
        <begin position="63"/>
        <end position="82"/>
    </location>
</feature>
<dbReference type="InterPro" id="IPR011066">
    <property type="entry name" value="MscS_channel_C_sf"/>
</dbReference>
<evidence type="ECO:0000256" key="1">
    <source>
        <dbReference type="ARBA" id="ARBA00004651"/>
    </source>
</evidence>